<feature type="repeat" description="HEAT" evidence="9">
    <location>
        <begin position="130"/>
        <end position="169"/>
    </location>
</feature>
<dbReference type="GO" id="GO:0005737">
    <property type="term" value="C:cytoplasm"/>
    <property type="evidence" value="ECO:0007669"/>
    <property type="project" value="UniProtKB-SubCell"/>
</dbReference>
<dbReference type="PROSITE" id="PS50166">
    <property type="entry name" value="IMPORTIN_B_NT"/>
    <property type="match status" value="1"/>
</dbReference>
<keyword evidence="6" id="KW-0653">Protein transport</keyword>
<dbReference type="Pfam" id="PF13513">
    <property type="entry name" value="HEAT_EZ"/>
    <property type="match status" value="1"/>
</dbReference>
<keyword evidence="3" id="KW-0813">Transport</keyword>
<protein>
    <recommendedName>
        <fullName evidence="7">Importin-95</fullName>
    </recommendedName>
    <alternativeName>
        <fullName evidence="8">Karyopherin-95</fullName>
    </alternativeName>
</protein>
<keyword evidence="5" id="KW-0677">Repeat</keyword>
<dbReference type="PROSITE" id="PS50077">
    <property type="entry name" value="HEAT_REPEAT"/>
    <property type="match status" value="1"/>
</dbReference>
<feature type="domain" description="Importin N-terminal" evidence="11">
    <location>
        <begin position="21"/>
        <end position="101"/>
    </location>
</feature>
<evidence type="ECO:0000256" key="7">
    <source>
        <dbReference type="ARBA" id="ARBA00079884"/>
    </source>
</evidence>
<dbReference type="InterPro" id="IPR016024">
    <property type="entry name" value="ARM-type_fold"/>
</dbReference>
<dbReference type="OrthoDB" id="10263328at2759"/>
<evidence type="ECO:0000256" key="8">
    <source>
        <dbReference type="ARBA" id="ARBA00083566"/>
    </source>
</evidence>
<dbReference type="InterPro" id="IPR021133">
    <property type="entry name" value="HEAT_type_2"/>
</dbReference>
<keyword evidence="4" id="KW-0963">Cytoplasm</keyword>
<dbReference type="PANTHER" id="PTHR10527">
    <property type="entry name" value="IMPORTIN BETA"/>
    <property type="match status" value="1"/>
</dbReference>
<sequence>MNAAQLLQDSLSPNQAARESATQQLEAAARDNFHGYLHTLAAELANEGQDLNVRYAAGLAFKNAIAARDSINQPQLTERWLSLPDSATAPLKQSVLSTLGSPQHRAGAVAATCVSAIAAIELPVNKWPELIPQLLEFVGNQENQGLRVSTLQAVGFICEVIDPEILSAKSNEILTAVVQGARKEEPSHEVQHAAIQALLNSLEFIRDNFEREASPICFALNDRPSLSFTVQVGAFECLVRIMHLYYEKMDFYMERALFGLTIMGMRHHEEPVALQAIEFWSTVCEEEIELSQAAMEAYDMGEQPVYESKGFAKAALPDILPVLLELLCQQEEDDDEDDWTKSMAAGCCLELLANNVGNDIVQPVVPFVEAGITQSEWQKREAAVMAFGSILDGPDPEVLAPLVTQALGALIGMMQSDPSLPVRDTVAWTLSKICENMLQVIDPNVHLRNLITALVIGLNASPRTCNSCCAALNSLVVQISGEADPLGDDVPTSAMSEYYSGILKELMPIAERPTNHANSRSAAYQTIAVFLGASANDTLPVVQEVAVAMLARQEALLGMQNQLVGMDDRNNWNDMQINLCVVLQSFIRRSPSLAAPFADRIMTNLLGLIQASGKHAGVLEDAFATVGGLATALEAGFGKYMEHFTPFLFSALASFEDWQVAQAAVYVGSDIARAVNEGLIPYAERLMVALIDLLRSPVVQRQVKPNAITTIGEVALAIGGGFRPYLETTMSILSQAGSTSANPGDEAMIDFVQTMRESIVDAFIGIMNGVKDSDVTAMQPYVQGIMGFLKTCWQDEDRTDSFSTASLGLIGDFAEAYKGSIRDELLQDWVQQAISWGRTRSGNKRAKTNAAYAQNVSYQKYSLHFSIPLVLTRLFPQAIKNASK</sequence>
<evidence type="ECO:0000256" key="1">
    <source>
        <dbReference type="ARBA" id="ARBA00004496"/>
    </source>
</evidence>
<feature type="region of interest" description="Disordered" evidence="10">
    <location>
        <begin position="1"/>
        <end position="24"/>
    </location>
</feature>
<dbReference type="SMART" id="SM00913">
    <property type="entry name" value="IBN_N"/>
    <property type="match status" value="1"/>
</dbReference>
<evidence type="ECO:0000256" key="3">
    <source>
        <dbReference type="ARBA" id="ARBA00022448"/>
    </source>
</evidence>
<dbReference type="FunFam" id="1.25.10.10:FF:000027">
    <property type="entry name" value="Importin subunit beta-1"/>
    <property type="match status" value="1"/>
</dbReference>
<dbReference type="EMBL" id="KI894028">
    <property type="protein sequence ID" value="OBR87874.1"/>
    <property type="molecule type" value="Genomic_DNA"/>
</dbReference>
<evidence type="ECO:0000256" key="5">
    <source>
        <dbReference type="ARBA" id="ARBA00022737"/>
    </source>
</evidence>
<evidence type="ECO:0000313" key="12">
    <source>
        <dbReference type="EMBL" id="OBR87874.1"/>
    </source>
</evidence>
<evidence type="ECO:0000256" key="10">
    <source>
        <dbReference type="SAM" id="MobiDB-lite"/>
    </source>
</evidence>
<dbReference type="Pfam" id="PF25574">
    <property type="entry name" value="TPR_IMB1"/>
    <property type="match status" value="1"/>
</dbReference>
<dbReference type="Gene3D" id="1.25.10.10">
    <property type="entry name" value="Leucine-rich Repeat Variant"/>
    <property type="match status" value="1"/>
</dbReference>
<dbReference type="STRING" id="1296121.A0A1A6ACU2"/>
<evidence type="ECO:0000256" key="9">
    <source>
        <dbReference type="PROSITE-ProRule" id="PRU00103"/>
    </source>
</evidence>
<evidence type="ECO:0000259" key="11">
    <source>
        <dbReference type="PROSITE" id="PS50166"/>
    </source>
</evidence>
<evidence type="ECO:0000256" key="2">
    <source>
        <dbReference type="ARBA" id="ARBA00010907"/>
    </source>
</evidence>
<dbReference type="InterPro" id="IPR011989">
    <property type="entry name" value="ARM-like"/>
</dbReference>
<dbReference type="GO" id="GO:0006606">
    <property type="term" value="P:protein import into nucleus"/>
    <property type="evidence" value="ECO:0007669"/>
    <property type="project" value="InterPro"/>
</dbReference>
<comment type="subcellular location">
    <subcellularLocation>
        <location evidence="1">Cytoplasm</location>
    </subcellularLocation>
</comment>
<gene>
    <name evidence="12" type="ORF">I303_02088</name>
</gene>
<dbReference type="InterPro" id="IPR001494">
    <property type="entry name" value="Importin-beta_N"/>
</dbReference>
<dbReference type="AlphaFoldDB" id="A0A1A6ACU2"/>
<evidence type="ECO:0000256" key="4">
    <source>
        <dbReference type="ARBA" id="ARBA00022490"/>
    </source>
</evidence>
<comment type="similarity">
    <text evidence="2">Belongs to the importin beta family. Importin beta-1 subfamily.</text>
</comment>
<dbReference type="InterPro" id="IPR040122">
    <property type="entry name" value="Importin_beta"/>
</dbReference>
<dbReference type="Pfam" id="PF03810">
    <property type="entry name" value="IBN_N"/>
    <property type="match status" value="1"/>
</dbReference>
<dbReference type="VEuPathDB" id="FungiDB:I303_02088"/>
<dbReference type="InterPro" id="IPR058584">
    <property type="entry name" value="IMB1_TNPO1-like_TPR"/>
</dbReference>
<name>A0A1A6ACU2_9TREE</name>
<organism evidence="12">
    <name type="scientific">Kwoniella dejecticola CBS 10117</name>
    <dbReference type="NCBI Taxonomy" id="1296121"/>
    <lineage>
        <taxon>Eukaryota</taxon>
        <taxon>Fungi</taxon>
        <taxon>Dikarya</taxon>
        <taxon>Basidiomycota</taxon>
        <taxon>Agaricomycotina</taxon>
        <taxon>Tremellomycetes</taxon>
        <taxon>Tremellales</taxon>
        <taxon>Cryptococcaceae</taxon>
        <taxon>Kwoniella</taxon>
    </lineage>
</organism>
<proteinExistence type="inferred from homology"/>
<evidence type="ECO:0000256" key="6">
    <source>
        <dbReference type="ARBA" id="ARBA00022927"/>
    </source>
</evidence>
<accession>A0A1A6ACU2</accession>
<reference evidence="12" key="1">
    <citation type="submission" date="2013-07" db="EMBL/GenBank/DDBJ databases">
        <title>The Genome Sequence of Cryptococcus dejecticola CBS10117.</title>
        <authorList>
            <consortium name="The Broad Institute Genome Sequencing Platform"/>
            <person name="Cuomo C."/>
            <person name="Litvintseva A."/>
            <person name="Chen Y."/>
            <person name="Heitman J."/>
            <person name="Sun S."/>
            <person name="Springer D."/>
            <person name="Dromer F."/>
            <person name="Young S.K."/>
            <person name="Zeng Q."/>
            <person name="Gargeya S."/>
            <person name="Fitzgerald M."/>
            <person name="Abouelleil A."/>
            <person name="Alvarado L."/>
            <person name="Berlin A.M."/>
            <person name="Chapman S.B."/>
            <person name="Dewar J."/>
            <person name="Goldberg J."/>
            <person name="Griggs A."/>
            <person name="Gujja S."/>
            <person name="Hansen M."/>
            <person name="Howarth C."/>
            <person name="Imamovic A."/>
            <person name="Larimer J."/>
            <person name="McCowan C."/>
            <person name="Murphy C."/>
            <person name="Pearson M."/>
            <person name="Priest M."/>
            <person name="Roberts A."/>
            <person name="Saif S."/>
            <person name="Shea T."/>
            <person name="Sykes S."/>
            <person name="Wortman J."/>
            <person name="Nusbaum C."/>
            <person name="Birren B."/>
        </authorList>
    </citation>
    <scope>NUCLEOTIDE SEQUENCE [LARGE SCALE GENOMIC DNA]</scope>
    <source>
        <strain evidence="12">CBS 10117</strain>
    </source>
</reference>
<dbReference type="SUPFAM" id="SSF48371">
    <property type="entry name" value="ARM repeat"/>
    <property type="match status" value="1"/>
</dbReference>
<dbReference type="GO" id="GO:0031267">
    <property type="term" value="F:small GTPase binding"/>
    <property type="evidence" value="ECO:0007669"/>
    <property type="project" value="InterPro"/>
</dbReference>